<dbReference type="Gene3D" id="3.20.20.190">
    <property type="entry name" value="Phosphatidylinositol (PI) phosphodiesterase"/>
    <property type="match status" value="1"/>
</dbReference>
<keyword evidence="2" id="KW-0472">Membrane</keyword>
<name>A0A7S4PYZ8_9DINO</name>
<dbReference type="PANTHER" id="PTHR13593">
    <property type="match status" value="1"/>
</dbReference>
<reference evidence="4" key="1">
    <citation type="submission" date="2021-01" db="EMBL/GenBank/DDBJ databases">
        <authorList>
            <person name="Corre E."/>
            <person name="Pelletier E."/>
            <person name="Niang G."/>
            <person name="Scheremetjew M."/>
            <person name="Finn R."/>
            <person name="Kale V."/>
            <person name="Holt S."/>
            <person name="Cochrane G."/>
            <person name="Meng A."/>
            <person name="Brown T."/>
            <person name="Cohen L."/>
        </authorList>
    </citation>
    <scope>NUCLEOTIDE SEQUENCE</scope>
    <source>
        <strain evidence="4">CCMP3105</strain>
    </source>
</reference>
<evidence type="ECO:0008006" key="5">
    <source>
        <dbReference type="Google" id="ProtNLM"/>
    </source>
</evidence>
<evidence type="ECO:0000256" key="2">
    <source>
        <dbReference type="SAM" id="Phobius"/>
    </source>
</evidence>
<sequence length="674" mass="73073">MFQWQVQLVMLAVLLFGLQARAEAPHGDAGPHLVRRAGKGSRGQRRPRLAPDLASVLVGPTGRLQIGGAGATGAPARLVEQAMDESGDSIVLSDIVNATDGMEQDGRVVVASPALSESERIQLEEETEECMVDTAMYICFRKFGSYGIRRLYTHEWEDIVQMGYERPNWMEHENVQRRRIFNVTLPGTHNSGTYDFQGAHSMLGTGLAFGAQNQHLSIDKQLEAGIRALDFRVSFSPTDGRLHLSHFVLTVPLSDALGELRAFLDRRPKEVVLVHAKVGRAAHAMDARHRDVIVAEDDHPAKVPGQMVHHLFLYHLGDLLVTYASLSKLPAGESLENPRISSLVRINARVLYFWEGQQVLCTDRQMCERTPGWTRPWSGLAFGRPLPLGQRARGAVASGSSPAAEPGCVTSSWDSTASAHPDRVVRRIRSWLLDLRRHAAAAAPLCFPEGAPVPGLHAPTLLYWADGQVTLTENEGNAQRALLGQAKALFTRGEGFGLKSSAERVNYLALVWLMKRGAAPLWTRAGVVAHDFAAPILVHRIVEAMQEQQDCGWAMYCKVTGSCWAGSLLASDGSCRGEEEVTAELEALASSKGMGFWLKLLVVVMWIIIIALVACCAFRLLRKRSGEKQDQADEGAQDAAQPAGQAPGEAAAGPASLAAGEGVAVGGAGHRSQS</sequence>
<keyword evidence="2" id="KW-1133">Transmembrane helix</keyword>
<feature type="region of interest" description="Disordered" evidence="1">
    <location>
        <begin position="629"/>
        <end position="657"/>
    </location>
</feature>
<dbReference type="GO" id="GO:0006629">
    <property type="term" value="P:lipid metabolic process"/>
    <property type="evidence" value="ECO:0007669"/>
    <property type="project" value="InterPro"/>
</dbReference>
<feature type="region of interest" description="Disordered" evidence="1">
    <location>
        <begin position="24"/>
        <end position="47"/>
    </location>
</feature>
<dbReference type="CDD" id="cd08557">
    <property type="entry name" value="PI-PLCc_bacteria_like"/>
    <property type="match status" value="1"/>
</dbReference>
<feature type="chain" id="PRO_5031019469" description="Phosphatidylinositol-specific phospholipase C X domain-containing protein" evidence="3">
    <location>
        <begin position="23"/>
        <end position="674"/>
    </location>
</feature>
<dbReference type="SUPFAM" id="SSF51695">
    <property type="entry name" value="PLC-like phosphodiesterases"/>
    <property type="match status" value="1"/>
</dbReference>
<keyword evidence="2" id="KW-0812">Transmembrane</keyword>
<organism evidence="4">
    <name type="scientific">Alexandrium monilatum</name>
    <dbReference type="NCBI Taxonomy" id="311494"/>
    <lineage>
        <taxon>Eukaryota</taxon>
        <taxon>Sar</taxon>
        <taxon>Alveolata</taxon>
        <taxon>Dinophyceae</taxon>
        <taxon>Gonyaulacales</taxon>
        <taxon>Pyrocystaceae</taxon>
        <taxon>Alexandrium</taxon>
    </lineage>
</organism>
<dbReference type="PROSITE" id="PS50007">
    <property type="entry name" value="PIPLC_X_DOMAIN"/>
    <property type="match status" value="1"/>
</dbReference>
<proteinExistence type="predicted"/>
<evidence type="ECO:0000256" key="3">
    <source>
        <dbReference type="SAM" id="SignalP"/>
    </source>
</evidence>
<evidence type="ECO:0000313" key="4">
    <source>
        <dbReference type="EMBL" id="CAE4566730.1"/>
    </source>
</evidence>
<gene>
    <name evidence="4" type="ORF">AMON00008_LOCUS6349</name>
</gene>
<protein>
    <recommendedName>
        <fullName evidence="5">Phosphatidylinositol-specific phospholipase C X domain-containing protein</fullName>
    </recommendedName>
</protein>
<accession>A0A7S4PYZ8</accession>
<evidence type="ECO:0000256" key="1">
    <source>
        <dbReference type="SAM" id="MobiDB-lite"/>
    </source>
</evidence>
<dbReference type="InterPro" id="IPR051057">
    <property type="entry name" value="PI-PLC_domain"/>
</dbReference>
<feature type="signal peptide" evidence="3">
    <location>
        <begin position="1"/>
        <end position="22"/>
    </location>
</feature>
<dbReference type="InterPro" id="IPR017946">
    <property type="entry name" value="PLC-like_Pdiesterase_TIM-brl"/>
</dbReference>
<feature type="compositionally biased region" description="Basic residues" evidence="1">
    <location>
        <begin position="33"/>
        <end position="47"/>
    </location>
</feature>
<dbReference type="PANTHER" id="PTHR13593:SF113">
    <property type="entry name" value="SI:DKEY-266F7.9"/>
    <property type="match status" value="1"/>
</dbReference>
<keyword evidence="3" id="KW-0732">Signal</keyword>
<dbReference type="GO" id="GO:0008081">
    <property type="term" value="F:phosphoric diester hydrolase activity"/>
    <property type="evidence" value="ECO:0007669"/>
    <property type="project" value="InterPro"/>
</dbReference>
<feature type="compositionally biased region" description="Low complexity" evidence="1">
    <location>
        <begin position="637"/>
        <end position="657"/>
    </location>
</feature>
<dbReference type="AlphaFoldDB" id="A0A7S4PYZ8"/>
<dbReference type="EMBL" id="HBNR01009601">
    <property type="protein sequence ID" value="CAE4566730.1"/>
    <property type="molecule type" value="Transcribed_RNA"/>
</dbReference>
<feature type="transmembrane region" description="Helical" evidence="2">
    <location>
        <begin position="596"/>
        <end position="621"/>
    </location>
</feature>